<dbReference type="InterPro" id="IPR019734">
    <property type="entry name" value="TPR_rpt"/>
</dbReference>
<dbReference type="Proteomes" id="UP000825935">
    <property type="component" value="Chromosome 16"/>
</dbReference>
<evidence type="ECO:0000256" key="3">
    <source>
        <dbReference type="PROSITE-ProRule" id="PRU00339"/>
    </source>
</evidence>
<keyword evidence="6" id="KW-1185">Reference proteome</keyword>
<reference evidence="5" key="1">
    <citation type="submission" date="2021-08" db="EMBL/GenBank/DDBJ databases">
        <title>WGS assembly of Ceratopteris richardii.</title>
        <authorList>
            <person name="Marchant D.B."/>
            <person name="Chen G."/>
            <person name="Jenkins J."/>
            <person name="Shu S."/>
            <person name="Leebens-Mack J."/>
            <person name="Grimwood J."/>
            <person name="Schmutz J."/>
            <person name="Soltis P."/>
            <person name="Soltis D."/>
            <person name="Chen Z.-H."/>
        </authorList>
    </citation>
    <scope>NUCLEOTIDE SEQUENCE</scope>
    <source>
        <strain evidence="5">Whitten #5841</strain>
        <tissue evidence="5">Leaf</tissue>
    </source>
</reference>
<evidence type="ECO:0000313" key="5">
    <source>
        <dbReference type="EMBL" id="KAH7388543.1"/>
    </source>
</evidence>
<dbReference type="PROSITE" id="PS50005">
    <property type="entry name" value="TPR"/>
    <property type="match status" value="1"/>
</dbReference>
<keyword evidence="4" id="KW-1133">Transmembrane helix</keyword>
<keyword evidence="4" id="KW-0812">Transmembrane</keyword>
<evidence type="ECO:0000313" key="6">
    <source>
        <dbReference type="Proteomes" id="UP000825935"/>
    </source>
</evidence>
<dbReference type="SMART" id="SM00028">
    <property type="entry name" value="TPR"/>
    <property type="match status" value="4"/>
</dbReference>
<keyword evidence="1 3" id="KW-0802">TPR repeat</keyword>
<accession>A0A8T2T3N6</accession>
<dbReference type="PANTHER" id="PTHR12558:SF13">
    <property type="entry name" value="CELL DIVISION CYCLE PROTEIN 27 HOMOLOG"/>
    <property type="match status" value="1"/>
</dbReference>
<keyword evidence="4" id="KW-0472">Membrane</keyword>
<organism evidence="5 6">
    <name type="scientific">Ceratopteris richardii</name>
    <name type="common">Triangle waterfern</name>
    <dbReference type="NCBI Taxonomy" id="49495"/>
    <lineage>
        <taxon>Eukaryota</taxon>
        <taxon>Viridiplantae</taxon>
        <taxon>Streptophyta</taxon>
        <taxon>Embryophyta</taxon>
        <taxon>Tracheophyta</taxon>
        <taxon>Polypodiopsida</taxon>
        <taxon>Polypodiidae</taxon>
        <taxon>Polypodiales</taxon>
        <taxon>Pteridineae</taxon>
        <taxon>Pteridaceae</taxon>
        <taxon>Parkerioideae</taxon>
        <taxon>Ceratopteris</taxon>
    </lineage>
</organism>
<feature type="transmembrane region" description="Helical" evidence="4">
    <location>
        <begin position="59"/>
        <end position="79"/>
    </location>
</feature>
<dbReference type="SUPFAM" id="SSF48452">
    <property type="entry name" value="TPR-like"/>
    <property type="match status" value="1"/>
</dbReference>
<dbReference type="OMA" id="NRDQWAP"/>
<dbReference type="Pfam" id="PF13432">
    <property type="entry name" value="TPR_16"/>
    <property type="match status" value="1"/>
</dbReference>
<evidence type="ECO:0000256" key="4">
    <source>
        <dbReference type="SAM" id="Phobius"/>
    </source>
</evidence>
<feature type="repeat" description="TPR" evidence="3">
    <location>
        <begin position="160"/>
        <end position="193"/>
    </location>
</feature>
<evidence type="ECO:0008006" key="7">
    <source>
        <dbReference type="Google" id="ProtNLM"/>
    </source>
</evidence>
<protein>
    <recommendedName>
        <fullName evidence="7">Tetratricopeptide repeat protein</fullName>
    </recommendedName>
</protein>
<dbReference type="AlphaFoldDB" id="A0A8T2T3N6"/>
<dbReference type="OrthoDB" id="536368at2759"/>
<gene>
    <name evidence="5" type="ORF">KP509_16G081000</name>
</gene>
<proteinExistence type="inferred from homology"/>
<sequence length="325" mass="36386">MTISSSQEKSPMIGQSFEEKLQAIKRSAEEKKRLDQQKMYGPIDYDDVETTKESKAVSFPVKIGIGIAVVVFGLIFAFGDILPSGPTNVQKAGTASQQERDLKDSSQLKEQLQRFLTILKDNPDNLDALEGVAVSYAEIGEFAKAEPTLLQLVEKKPMDVEALRLLGEVQNALGKFSECVNSYRKALKISPRSITLWKGLSEGLVSQGNPELAIKEIISERDRLRTSKQENVDNKEQISDPDEATWIQINLLLGKLYAEWDHTTDALAVYDSIIKSNPDDFQGYLAKGILLKKQEQKGEAERMFIQAKFLAPENLKSLVDRYSKQ</sequence>
<evidence type="ECO:0000256" key="2">
    <source>
        <dbReference type="ARBA" id="ARBA00038210"/>
    </source>
</evidence>
<dbReference type="InterPro" id="IPR011990">
    <property type="entry name" value="TPR-like_helical_dom_sf"/>
</dbReference>
<evidence type="ECO:0000256" key="1">
    <source>
        <dbReference type="ARBA" id="ARBA00022803"/>
    </source>
</evidence>
<dbReference type="EMBL" id="CM035421">
    <property type="protein sequence ID" value="KAH7388542.1"/>
    <property type="molecule type" value="Genomic_DNA"/>
</dbReference>
<dbReference type="Gene3D" id="1.25.40.10">
    <property type="entry name" value="Tetratricopeptide repeat domain"/>
    <property type="match status" value="2"/>
</dbReference>
<comment type="caution">
    <text evidence="5">The sequence shown here is derived from an EMBL/GenBank/DDBJ whole genome shotgun (WGS) entry which is preliminary data.</text>
</comment>
<name>A0A8T2T3N6_CERRI</name>
<dbReference type="EMBL" id="CM035421">
    <property type="protein sequence ID" value="KAH7388543.1"/>
    <property type="molecule type" value="Genomic_DNA"/>
</dbReference>
<comment type="similarity">
    <text evidence="2">Belongs to the APC3/CDC27 family.</text>
</comment>
<dbReference type="PANTHER" id="PTHR12558">
    <property type="entry name" value="CELL DIVISION CYCLE 16,23,27"/>
    <property type="match status" value="1"/>
</dbReference>